<keyword evidence="9" id="KW-1185">Reference proteome</keyword>
<evidence type="ECO:0000313" key="9">
    <source>
        <dbReference type="Proteomes" id="UP000279089"/>
    </source>
</evidence>
<proteinExistence type="inferred from homology"/>
<protein>
    <recommendedName>
        <fullName evidence="5">Large ribosomal subunit protein uL30</fullName>
    </recommendedName>
</protein>
<dbReference type="PANTHER" id="PTHR15892:SF2">
    <property type="entry name" value="LARGE RIBOSOMAL SUBUNIT PROTEIN UL30M"/>
    <property type="match status" value="1"/>
</dbReference>
<comment type="caution">
    <text evidence="8">The sequence shown here is derived from an EMBL/GenBank/DDBJ whole genome shotgun (WGS) entry which is preliminary data.</text>
</comment>
<dbReference type="RefSeq" id="WP_120516907.1">
    <property type="nucleotide sequence ID" value="NZ_QXZY01000007.1"/>
</dbReference>
<dbReference type="InterPro" id="IPR016082">
    <property type="entry name" value="Ribosomal_uL30_ferredoxin-like"/>
</dbReference>
<evidence type="ECO:0000259" key="7">
    <source>
        <dbReference type="Pfam" id="PF00327"/>
    </source>
</evidence>
<accession>A0A3N4MAI3</accession>
<dbReference type="InterPro" id="IPR018038">
    <property type="entry name" value="Ribosomal_uL30_CS"/>
</dbReference>
<evidence type="ECO:0000313" key="8">
    <source>
        <dbReference type="EMBL" id="RPD40784.1"/>
    </source>
</evidence>
<evidence type="ECO:0000256" key="6">
    <source>
        <dbReference type="RuleBase" id="RU003734"/>
    </source>
</evidence>
<evidence type="ECO:0000256" key="5">
    <source>
        <dbReference type="HAMAP-Rule" id="MF_01371"/>
    </source>
</evidence>
<feature type="domain" description="Large ribosomal subunit protein uL30-like ferredoxin-like fold" evidence="7">
    <location>
        <begin position="4"/>
        <end position="54"/>
    </location>
</feature>
<dbReference type="HAMAP" id="MF_01371_B">
    <property type="entry name" value="Ribosomal_uL30_B"/>
    <property type="match status" value="1"/>
</dbReference>
<dbReference type="FunFam" id="3.30.1390.20:FF:000001">
    <property type="entry name" value="50S ribosomal protein L30"/>
    <property type="match status" value="1"/>
</dbReference>
<dbReference type="Proteomes" id="UP000279089">
    <property type="component" value="Unassembled WGS sequence"/>
</dbReference>
<dbReference type="NCBIfam" id="TIGR01308">
    <property type="entry name" value="rpmD_bact"/>
    <property type="match status" value="1"/>
</dbReference>
<keyword evidence="3 5" id="KW-0689">Ribosomal protein</keyword>
<dbReference type="InterPro" id="IPR005996">
    <property type="entry name" value="Ribosomal_uL30_bac-type"/>
</dbReference>
<evidence type="ECO:0000256" key="4">
    <source>
        <dbReference type="ARBA" id="ARBA00023274"/>
    </source>
</evidence>
<reference evidence="9" key="1">
    <citation type="submission" date="2018-11" db="EMBL/GenBank/DDBJ databases">
        <title>Chitinophaga lutea sp.nov., isolate from arsenic contaminated soil.</title>
        <authorList>
            <person name="Zong Y."/>
        </authorList>
    </citation>
    <scope>NUCLEOTIDE SEQUENCE [LARGE SCALE GENOMIC DNA]</scope>
    <source>
        <strain evidence="9">YLT18</strain>
    </source>
</reference>
<name>A0A3N4MAI3_9BACT</name>
<dbReference type="PIRSF" id="PIRSF002211">
    <property type="entry name" value="Ribosomal_L30_bac-type"/>
    <property type="match status" value="1"/>
</dbReference>
<dbReference type="PROSITE" id="PS00634">
    <property type="entry name" value="RIBOSOMAL_L30"/>
    <property type="match status" value="1"/>
</dbReference>
<dbReference type="GO" id="GO:0003735">
    <property type="term" value="F:structural constituent of ribosome"/>
    <property type="evidence" value="ECO:0007669"/>
    <property type="project" value="InterPro"/>
</dbReference>
<evidence type="ECO:0000256" key="2">
    <source>
        <dbReference type="ARBA" id="ARBA00011838"/>
    </source>
</evidence>
<keyword evidence="4 5" id="KW-0687">Ribonucleoprotein</keyword>
<dbReference type="EMBL" id="RMBX01000006">
    <property type="protein sequence ID" value="RPD40784.1"/>
    <property type="molecule type" value="Genomic_DNA"/>
</dbReference>
<dbReference type="CDD" id="cd01658">
    <property type="entry name" value="Ribosomal_L30"/>
    <property type="match status" value="1"/>
</dbReference>
<dbReference type="GO" id="GO:0022625">
    <property type="term" value="C:cytosolic large ribosomal subunit"/>
    <property type="evidence" value="ECO:0007669"/>
    <property type="project" value="TreeGrafter"/>
</dbReference>
<dbReference type="AlphaFoldDB" id="A0A3N4MAI3"/>
<gene>
    <name evidence="5" type="primary">rpmD</name>
    <name evidence="8" type="ORF">EG028_12195</name>
</gene>
<evidence type="ECO:0000256" key="3">
    <source>
        <dbReference type="ARBA" id="ARBA00022980"/>
    </source>
</evidence>
<comment type="similarity">
    <text evidence="1 5 6">Belongs to the universal ribosomal protein uL30 family.</text>
</comment>
<dbReference type="Gene3D" id="3.30.1390.20">
    <property type="entry name" value="Ribosomal protein L30, ferredoxin-like fold domain"/>
    <property type="match status" value="1"/>
</dbReference>
<dbReference type="SUPFAM" id="SSF55129">
    <property type="entry name" value="Ribosomal protein L30p/L7e"/>
    <property type="match status" value="1"/>
</dbReference>
<dbReference type="GO" id="GO:0006412">
    <property type="term" value="P:translation"/>
    <property type="evidence" value="ECO:0007669"/>
    <property type="project" value="UniProtKB-UniRule"/>
</dbReference>
<dbReference type="Pfam" id="PF00327">
    <property type="entry name" value="Ribosomal_L30"/>
    <property type="match status" value="1"/>
</dbReference>
<evidence type="ECO:0000256" key="1">
    <source>
        <dbReference type="ARBA" id="ARBA00007594"/>
    </source>
</evidence>
<dbReference type="PANTHER" id="PTHR15892">
    <property type="entry name" value="MITOCHONDRIAL RIBOSOMAL PROTEIN L30"/>
    <property type="match status" value="1"/>
</dbReference>
<sequence length="61" mass="6823">MAKIKITQVKSGIDRPERQKLTLLALGLKKMNNTVEVEATPQILGMVRKVNHLVKVEEVNA</sequence>
<dbReference type="InterPro" id="IPR036919">
    <property type="entry name" value="Ribo_uL30_ferredoxin-like_sf"/>
</dbReference>
<comment type="subunit">
    <text evidence="2 5">Part of the 50S ribosomal subunit.</text>
</comment>
<organism evidence="8 9">
    <name type="scientific">Chitinophaga barathri</name>
    <dbReference type="NCBI Taxonomy" id="1647451"/>
    <lineage>
        <taxon>Bacteria</taxon>
        <taxon>Pseudomonadati</taxon>
        <taxon>Bacteroidota</taxon>
        <taxon>Chitinophagia</taxon>
        <taxon>Chitinophagales</taxon>
        <taxon>Chitinophagaceae</taxon>
        <taxon>Chitinophaga</taxon>
    </lineage>
</organism>
<dbReference type="OrthoDB" id="9812790at2"/>